<keyword evidence="4 7" id="KW-0812">Transmembrane</keyword>
<dbReference type="InterPro" id="IPR032816">
    <property type="entry name" value="VTT_dom"/>
</dbReference>
<evidence type="ECO:0000313" key="10">
    <source>
        <dbReference type="Proteomes" id="UP000034832"/>
    </source>
</evidence>
<organism evidence="9 10">
    <name type="scientific">Afipia massiliensis</name>
    <dbReference type="NCBI Taxonomy" id="211460"/>
    <lineage>
        <taxon>Bacteria</taxon>
        <taxon>Pseudomonadati</taxon>
        <taxon>Pseudomonadota</taxon>
        <taxon>Alphaproteobacteria</taxon>
        <taxon>Hyphomicrobiales</taxon>
        <taxon>Nitrobacteraceae</taxon>
        <taxon>Afipia</taxon>
    </lineage>
</organism>
<reference evidence="9" key="1">
    <citation type="submission" date="2019-04" db="EMBL/GenBank/DDBJ databases">
        <title>Whole genome sequencing of cave bacteria.</title>
        <authorList>
            <person name="Gan H.M."/>
            <person name="Barton H."/>
            <person name="Savka M.A."/>
        </authorList>
    </citation>
    <scope>NUCLEOTIDE SEQUENCE [LARGE SCALE GENOMIC DNA]</scope>
    <source>
        <strain evidence="9">LC387</strain>
    </source>
</reference>
<comment type="similarity">
    <text evidence="2 7">Belongs to the DedA family.</text>
</comment>
<dbReference type="RefSeq" id="WP_046827915.1">
    <property type="nucleotide sequence ID" value="NZ_LBIA02000001.1"/>
</dbReference>
<dbReference type="PANTHER" id="PTHR30353:SF15">
    <property type="entry name" value="INNER MEMBRANE PROTEIN YABI"/>
    <property type="match status" value="1"/>
</dbReference>
<keyword evidence="3 7" id="KW-1003">Cell membrane</keyword>
<proteinExistence type="inferred from homology"/>
<keyword evidence="10" id="KW-1185">Reference proteome</keyword>
<keyword evidence="6 7" id="KW-0472">Membrane</keyword>
<accession>A0A4U6BR73</accession>
<feature type="transmembrane region" description="Helical" evidence="7">
    <location>
        <begin position="35"/>
        <end position="56"/>
    </location>
</feature>
<evidence type="ECO:0000259" key="8">
    <source>
        <dbReference type="Pfam" id="PF09335"/>
    </source>
</evidence>
<evidence type="ECO:0000256" key="3">
    <source>
        <dbReference type="ARBA" id="ARBA00022475"/>
    </source>
</evidence>
<feature type="transmembrane region" description="Helical" evidence="7">
    <location>
        <begin position="179"/>
        <end position="200"/>
    </location>
</feature>
<evidence type="ECO:0000256" key="2">
    <source>
        <dbReference type="ARBA" id="ARBA00010792"/>
    </source>
</evidence>
<name>A0A4U6BR73_9BRAD</name>
<comment type="caution">
    <text evidence="9">The sequence shown here is derived from an EMBL/GenBank/DDBJ whole genome shotgun (WGS) entry which is preliminary data.</text>
</comment>
<evidence type="ECO:0000256" key="4">
    <source>
        <dbReference type="ARBA" id="ARBA00022692"/>
    </source>
</evidence>
<feature type="transmembrane region" description="Helical" evidence="7">
    <location>
        <begin position="62"/>
        <end position="81"/>
    </location>
</feature>
<evidence type="ECO:0000256" key="6">
    <source>
        <dbReference type="ARBA" id="ARBA00023136"/>
    </source>
</evidence>
<dbReference type="EMBL" id="LBIA02000001">
    <property type="protein sequence ID" value="TKT71518.1"/>
    <property type="molecule type" value="Genomic_DNA"/>
</dbReference>
<feature type="transmembrane region" description="Helical" evidence="7">
    <location>
        <begin position="146"/>
        <end position="167"/>
    </location>
</feature>
<dbReference type="PANTHER" id="PTHR30353">
    <property type="entry name" value="INNER MEMBRANE PROTEIN DEDA-RELATED"/>
    <property type="match status" value="1"/>
</dbReference>
<evidence type="ECO:0000256" key="7">
    <source>
        <dbReference type="RuleBase" id="RU367016"/>
    </source>
</evidence>
<dbReference type="OrthoDB" id="9801622at2"/>
<evidence type="ECO:0000313" key="9">
    <source>
        <dbReference type="EMBL" id="TKT71518.1"/>
    </source>
</evidence>
<sequence>MSSHLHQLIGFVSLHALLAYAAIFLAAFLEAVPILGSLIPGSTVILALSALVPAGSLHLTPVLTAAIAGALLGDGLAFWIGRASQRKVLTSWPLSNYPALVAKSEAFFHRYGTLAVFLARFVPPVRAVVPITAGALGMPPQRFYPVNAAAVLLWALAHVLSGALAGSAAERWGMKIEHYGLPLVGGIIAIGTIAVGVYHWRSRREANGRVG</sequence>
<dbReference type="AlphaFoldDB" id="A0A4U6BR73"/>
<keyword evidence="5 7" id="KW-1133">Transmembrane helix</keyword>
<dbReference type="Proteomes" id="UP000034832">
    <property type="component" value="Unassembled WGS sequence"/>
</dbReference>
<dbReference type="STRING" id="211460.YH63_10065"/>
<evidence type="ECO:0000256" key="1">
    <source>
        <dbReference type="ARBA" id="ARBA00004651"/>
    </source>
</evidence>
<dbReference type="GO" id="GO:0005886">
    <property type="term" value="C:plasma membrane"/>
    <property type="evidence" value="ECO:0007669"/>
    <property type="project" value="UniProtKB-SubCell"/>
</dbReference>
<comment type="subcellular location">
    <subcellularLocation>
        <location evidence="1 7">Cell membrane</location>
        <topology evidence="1 7">Multi-pass membrane protein</topology>
    </subcellularLocation>
</comment>
<feature type="domain" description="VTT" evidence="8">
    <location>
        <begin position="39"/>
        <end position="163"/>
    </location>
</feature>
<dbReference type="Pfam" id="PF09335">
    <property type="entry name" value="VTT_dom"/>
    <property type="match status" value="1"/>
</dbReference>
<protein>
    <submittedName>
        <fullName evidence="9">DedA family protein</fullName>
    </submittedName>
</protein>
<dbReference type="InterPro" id="IPR032818">
    <property type="entry name" value="DedA-like"/>
</dbReference>
<evidence type="ECO:0000256" key="5">
    <source>
        <dbReference type="ARBA" id="ARBA00022989"/>
    </source>
</evidence>
<gene>
    <name evidence="9" type="ORF">YH63_008880</name>
</gene>
<feature type="transmembrane region" description="Helical" evidence="7">
    <location>
        <begin position="6"/>
        <end position="28"/>
    </location>
</feature>